<keyword evidence="1" id="KW-1133">Transmembrane helix</keyword>
<feature type="transmembrane region" description="Helical" evidence="1">
    <location>
        <begin position="12"/>
        <end position="34"/>
    </location>
</feature>
<dbReference type="Proteomes" id="UP001157134">
    <property type="component" value="Unassembled WGS sequence"/>
</dbReference>
<evidence type="ECO:0000313" key="2">
    <source>
        <dbReference type="EMBL" id="GLX86249.1"/>
    </source>
</evidence>
<name>A0ABQ6HE48_9GAMM</name>
<gene>
    <name evidence="2" type="ORF">tloyanaT_25020</name>
</gene>
<reference evidence="2 3" key="1">
    <citation type="submission" date="2023-03" db="EMBL/GenBank/DDBJ databases">
        <title>Thalassotalea loyana LMG 22536T draft genome sequence.</title>
        <authorList>
            <person name="Sawabe T."/>
        </authorList>
    </citation>
    <scope>NUCLEOTIDE SEQUENCE [LARGE SCALE GENOMIC DNA]</scope>
    <source>
        <strain evidence="2 3">LMG 22536</strain>
    </source>
</reference>
<keyword evidence="3" id="KW-1185">Reference proteome</keyword>
<comment type="caution">
    <text evidence="2">The sequence shown here is derived from an EMBL/GenBank/DDBJ whole genome shotgun (WGS) entry which is preliminary data.</text>
</comment>
<evidence type="ECO:0008006" key="4">
    <source>
        <dbReference type="Google" id="ProtNLM"/>
    </source>
</evidence>
<protein>
    <recommendedName>
        <fullName evidence="4">DUF2570 domain-containing protein</fullName>
    </recommendedName>
</protein>
<sequence length="129" mass="14704">MELNLKKTLALIFAILFAFTLFWFIKFGTFLWFASWLGGELSKSNQQIITQQQNVIADRKREQHALERQRAIAKQQDYARRTQISFGDNAKKLSAQDKACNNAILAAMADKSVKAKQAQKDACAHNIQQ</sequence>
<organism evidence="2 3">
    <name type="scientific">Thalassotalea loyana</name>
    <dbReference type="NCBI Taxonomy" id="280483"/>
    <lineage>
        <taxon>Bacteria</taxon>
        <taxon>Pseudomonadati</taxon>
        <taxon>Pseudomonadota</taxon>
        <taxon>Gammaproteobacteria</taxon>
        <taxon>Alteromonadales</taxon>
        <taxon>Colwelliaceae</taxon>
        <taxon>Thalassotalea</taxon>
    </lineage>
</organism>
<keyword evidence="1" id="KW-0472">Membrane</keyword>
<evidence type="ECO:0000313" key="3">
    <source>
        <dbReference type="Proteomes" id="UP001157134"/>
    </source>
</evidence>
<keyword evidence="1" id="KW-0812">Transmembrane</keyword>
<dbReference type="RefSeq" id="WP_284299071.1">
    <property type="nucleotide sequence ID" value="NZ_BSSV01000005.1"/>
</dbReference>
<accession>A0ABQ6HE48</accession>
<evidence type="ECO:0000256" key="1">
    <source>
        <dbReference type="SAM" id="Phobius"/>
    </source>
</evidence>
<dbReference type="EMBL" id="BSSV01000005">
    <property type="protein sequence ID" value="GLX86249.1"/>
    <property type="molecule type" value="Genomic_DNA"/>
</dbReference>
<proteinExistence type="predicted"/>